<feature type="transmembrane region" description="Helical" evidence="2">
    <location>
        <begin position="198"/>
        <end position="219"/>
    </location>
</feature>
<reference evidence="4" key="1">
    <citation type="submission" date="2016-10" db="EMBL/GenBank/DDBJ databases">
        <authorList>
            <person name="Varghese N."/>
            <person name="Submissions S."/>
        </authorList>
    </citation>
    <scope>NUCLEOTIDE SEQUENCE [LARGE SCALE GENOMIC DNA]</scope>
    <source>
        <strain evidence="4">CGMCC 4.5579</strain>
    </source>
</reference>
<keyword evidence="2" id="KW-0472">Membrane</keyword>
<dbReference type="PANTHER" id="PTHR33133:SF1">
    <property type="entry name" value="EXPRESSED PROTEIN-RELATED"/>
    <property type="match status" value="1"/>
</dbReference>
<evidence type="ECO:0000256" key="1">
    <source>
        <dbReference type="SAM" id="MobiDB-lite"/>
    </source>
</evidence>
<feature type="transmembrane region" description="Helical" evidence="2">
    <location>
        <begin position="144"/>
        <end position="177"/>
    </location>
</feature>
<feature type="transmembrane region" description="Helical" evidence="2">
    <location>
        <begin position="263"/>
        <end position="285"/>
    </location>
</feature>
<accession>A0A1I5WC06</accession>
<organism evidence="3 4">
    <name type="scientific">Amycolatopsis arida</name>
    <dbReference type="NCBI Taxonomy" id="587909"/>
    <lineage>
        <taxon>Bacteria</taxon>
        <taxon>Bacillati</taxon>
        <taxon>Actinomycetota</taxon>
        <taxon>Actinomycetes</taxon>
        <taxon>Pseudonocardiales</taxon>
        <taxon>Pseudonocardiaceae</taxon>
        <taxon>Amycolatopsis</taxon>
    </lineage>
</organism>
<keyword evidence="2" id="KW-0812">Transmembrane</keyword>
<dbReference type="RefSeq" id="WP_092530942.1">
    <property type="nucleotide sequence ID" value="NZ_FOWW01000005.1"/>
</dbReference>
<dbReference type="EMBL" id="FOWW01000005">
    <property type="protein sequence ID" value="SFQ17228.1"/>
    <property type="molecule type" value="Genomic_DNA"/>
</dbReference>
<feature type="transmembrane region" description="Helical" evidence="2">
    <location>
        <begin position="225"/>
        <end position="243"/>
    </location>
</feature>
<feature type="compositionally biased region" description="Basic and acidic residues" evidence="1">
    <location>
        <begin position="11"/>
        <end position="32"/>
    </location>
</feature>
<feature type="transmembrane region" description="Helical" evidence="2">
    <location>
        <begin position="101"/>
        <end position="124"/>
    </location>
</feature>
<name>A0A1I5WC06_9PSEU</name>
<dbReference type="STRING" id="587909.SAMN05421810_10534"/>
<dbReference type="AlphaFoldDB" id="A0A1I5WC06"/>
<keyword evidence="2" id="KW-1133">Transmembrane helix</keyword>
<evidence type="ECO:0000313" key="4">
    <source>
        <dbReference type="Proteomes" id="UP000198727"/>
    </source>
</evidence>
<sequence>MTESGGWSAPDPRDRGQRGDDQHGDQPGDQRGGHPGAQPPSPGAEQPPGDQYGVPSAPPPPQPGWGSPTGYGKPGVIPLRPLSLGEILDGSISTIRRHPGVILGFSVAVLAVTQLLNALVLTVFMDDFNAAATQDPATLTQDQAWDAIGGMFSAAGITVVVSVLASTFLSGFLITVVGKAVLGRPVRFGEVWAEFRPMLLPLLGLTIVYTVIVTVGLLLCLLPGVWLYVLFSLATPALVLERGRIFQAMGRSRLLVQGSWWRIFGILLLALVISTVIAMIISLPFEFAGSGANMLSPSGPVYTTAGIWLSALGGLVAGAITQPFVAGVTALVYVDQRMRKEGMDIELARAAGAA</sequence>
<dbReference type="Proteomes" id="UP000198727">
    <property type="component" value="Unassembled WGS sequence"/>
</dbReference>
<feature type="region of interest" description="Disordered" evidence="1">
    <location>
        <begin position="1"/>
        <end position="72"/>
    </location>
</feature>
<dbReference type="PANTHER" id="PTHR33133">
    <property type="entry name" value="OS08G0107100 PROTEIN-RELATED"/>
    <property type="match status" value="1"/>
</dbReference>
<protein>
    <submittedName>
        <fullName evidence="3">Uncharacterized protein family (UPF0259)</fullName>
    </submittedName>
</protein>
<evidence type="ECO:0000256" key="2">
    <source>
        <dbReference type="SAM" id="Phobius"/>
    </source>
</evidence>
<proteinExistence type="predicted"/>
<dbReference type="OrthoDB" id="121140at2"/>
<evidence type="ECO:0000313" key="3">
    <source>
        <dbReference type="EMBL" id="SFQ17228.1"/>
    </source>
</evidence>
<feature type="transmembrane region" description="Helical" evidence="2">
    <location>
        <begin position="305"/>
        <end position="334"/>
    </location>
</feature>
<dbReference type="Pfam" id="PF06790">
    <property type="entry name" value="UPF0259"/>
    <property type="match status" value="1"/>
</dbReference>
<keyword evidence="4" id="KW-1185">Reference proteome</keyword>
<gene>
    <name evidence="3" type="ORF">SAMN05421810_10534</name>
</gene>